<evidence type="ECO:0000256" key="4">
    <source>
        <dbReference type="ARBA" id="ARBA00022792"/>
    </source>
</evidence>
<dbReference type="GO" id="GO:0051560">
    <property type="term" value="P:mitochondrial calcium ion homeostasis"/>
    <property type="evidence" value="ECO:0007669"/>
    <property type="project" value="TreeGrafter"/>
</dbReference>
<proteinExistence type="predicted"/>
<dbReference type="Pfam" id="PF13833">
    <property type="entry name" value="EF-hand_8"/>
    <property type="match status" value="1"/>
</dbReference>
<dbReference type="PANTHER" id="PTHR12294:SF23">
    <property type="entry name" value="CALCIUM UPTAKE PROTEIN, MITOCHONDRIAL"/>
    <property type="match status" value="1"/>
</dbReference>
<dbReference type="AlphaFoldDB" id="A0A2P2Q354"/>
<dbReference type="Gene3D" id="1.10.238.10">
    <property type="entry name" value="EF-hand"/>
    <property type="match status" value="2"/>
</dbReference>
<evidence type="ECO:0000313" key="11">
    <source>
        <dbReference type="EMBL" id="MBX61428.1"/>
    </source>
</evidence>
<dbReference type="GO" id="GO:0005509">
    <property type="term" value="F:calcium ion binding"/>
    <property type="evidence" value="ECO:0007669"/>
    <property type="project" value="InterPro"/>
</dbReference>
<sequence length="521" mass="58988">MSSLHSVKRSRPYVHQLYLIQWLQSRQFSAPSLPSSTSSLPVINASSASINNNNQHRNRKNYGRFLRWISGIATGSSLGLLYWSAATSSSSFPFNCGSLPAALFNKQSSSFAECSTATTASESAVDDRRSASGFQKLSLPYYRSAFDAYRRKIFFKYEKRMRLRSPPEKVFEYFASYRSPTGELLMRPVDFMRAVVPVFPPSESNLVRGGYLIGERRPGDLQCAPSEFFMLFDVDNDGLISFKEYIFFVTLLSIPESSFSVAFKMFDIDNSGEIDIVEFKKVMALMRAHNRQGAVHRDGLRTGLKVNGSVDDGGLVGHFFGKDGKEALQHDKFVQFMRDLNDEILRLEFAYYDYKLQGTILAKDFAVSMVASADMSHLDKFLAQVDKLDNEAHLRDVLITFEEFKSFAELRKKLLPFSLALFSYGKVNGLLTRDDFQRAATHVCGVPLTTNVIDIIFHVFDSNHDGNLSTDEFVRVLHRREQDIAQPVESGFMGFLSCCFNWQKTAPLNRFPDSHFGTWAP</sequence>
<evidence type="ECO:0000256" key="1">
    <source>
        <dbReference type="ARBA" id="ARBA00004273"/>
    </source>
</evidence>
<evidence type="ECO:0000256" key="9">
    <source>
        <dbReference type="SAM" id="Phobius"/>
    </source>
</evidence>
<dbReference type="GO" id="GO:1990246">
    <property type="term" value="C:uniplex complex"/>
    <property type="evidence" value="ECO:0007669"/>
    <property type="project" value="TreeGrafter"/>
</dbReference>
<evidence type="ECO:0000256" key="7">
    <source>
        <dbReference type="ARBA" id="ARBA00023128"/>
    </source>
</evidence>
<evidence type="ECO:0000256" key="2">
    <source>
        <dbReference type="ARBA" id="ARBA00004569"/>
    </source>
</evidence>
<dbReference type="SMART" id="SM00054">
    <property type="entry name" value="EFh"/>
    <property type="match status" value="3"/>
</dbReference>
<accession>A0A2P2Q354</accession>
<evidence type="ECO:0000256" key="6">
    <source>
        <dbReference type="ARBA" id="ARBA00022946"/>
    </source>
</evidence>
<dbReference type="InterPro" id="IPR039800">
    <property type="entry name" value="MICU1/2/3"/>
</dbReference>
<dbReference type="CDD" id="cd00051">
    <property type="entry name" value="EFh"/>
    <property type="match status" value="1"/>
</dbReference>
<dbReference type="InterPro" id="IPR018247">
    <property type="entry name" value="EF_Hand_1_Ca_BS"/>
</dbReference>
<evidence type="ECO:0000259" key="10">
    <source>
        <dbReference type="PROSITE" id="PS50222"/>
    </source>
</evidence>
<dbReference type="EMBL" id="GGEC01080944">
    <property type="protein sequence ID" value="MBX61428.1"/>
    <property type="molecule type" value="Transcribed_RNA"/>
</dbReference>
<keyword evidence="3" id="KW-0677">Repeat</keyword>
<keyword evidence="8 9" id="KW-0472">Membrane</keyword>
<dbReference type="InterPro" id="IPR002048">
    <property type="entry name" value="EF_hand_dom"/>
</dbReference>
<dbReference type="SUPFAM" id="SSF47473">
    <property type="entry name" value="EF-hand"/>
    <property type="match status" value="2"/>
</dbReference>
<dbReference type="Pfam" id="PF13202">
    <property type="entry name" value="EF-hand_5"/>
    <property type="match status" value="2"/>
</dbReference>
<protein>
    <recommendedName>
        <fullName evidence="10">EF-hand domain-containing protein</fullName>
    </recommendedName>
</protein>
<organism evidence="11">
    <name type="scientific">Rhizophora mucronata</name>
    <name type="common">Asiatic mangrove</name>
    <dbReference type="NCBI Taxonomy" id="61149"/>
    <lineage>
        <taxon>Eukaryota</taxon>
        <taxon>Viridiplantae</taxon>
        <taxon>Streptophyta</taxon>
        <taxon>Embryophyta</taxon>
        <taxon>Tracheophyta</taxon>
        <taxon>Spermatophyta</taxon>
        <taxon>Magnoliopsida</taxon>
        <taxon>eudicotyledons</taxon>
        <taxon>Gunneridae</taxon>
        <taxon>Pentapetalae</taxon>
        <taxon>rosids</taxon>
        <taxon>fabids</taxon>
        <taxon>Malpighiales</taxon>
        <taxon>Rhizophoraceae</taxon>
        <taxon>Rhizophora</taxon>
    </lineage>
</organism>
<dbReference type="GO" id="GO:0005758">
    <property type="term" value="C:mitochondrial intermembrane space"/>
    <property type="evidence" value="ECO:0007669"/>
    <property type="project" value="UniProtKB-SubCell"/>
</dbReference>
<keyword evidence="9" id="KW-1133">Transmembrane helix</keyword>
<keyword evidence="6" id="KW-0809">Transit peptide</keyword>
<evidence type="ECO:0000256" key="5">
    <source>
        <dbReference type="ARBA" id="ARBA00022837"/>
    </source>
</evidence>
<dbReference type="PROSITE" id="PS50222">
    <property type="entry name" value="EF_HAND_2"/>
    <property type="match status" value="2"/>
</dbReference>
<keyword evidence="5" id="KW-0106">Calcium</keyword>
<dbReference type="CDD" id="cd15900">
    <property type="entry name" value="EFh_MICU"/>
    <property type="match status" value="1"/>
</dbReference>
<evidence type="ECO:0000256" key="8">
    <source>
        <dbReference type="ARBA" id="ARBA00023136"/>
    </source>
</evidence>
<feature type="domain" description="EF-hand" evidence="10">
    <location>
        <begin position="448"/>
        <end position="483"/>
    </location>
</feature>
<keyword evidence="4" id="KW-0999">Mitochondrion inner membrane</keyword>
<dbReference type="GO" id="GO:0036444">
    <property type="term" value="P:calcium import into the mitochondrion"/>
    <property type="evidence" value="ECO:0007669"/>
    <property type="project" value="TreeGrafter"/>
</dbReference>
<feature type="transmembrane region" description="Helical" evidence="9">
    <location>
        <begin position="65"/>
        <end position="85"/>
    </location>
</feature>
<evidence type="ECO:0000256" key="3">
    <source>
        <dbReference type="ARBA" id="ARBA00022737"/>
    </source>
</evidence>
<feature type="domain" description="EF-hand" evidence="10">
    <location>
        <begin position="254"/>
        <end position="289"/>
    </location>
</feature>
<dbReference type="PANTHER" id="PTHR12294">
    <property type="entry name" value="EF HAND DOMAIN FAMILY A1,A2-RELATED"/>
    <property type="match status" value="1"/>
</dbReference>
<comment type="subcellular location">
    <subcellularLocation>
        <location evidence="1">Mitochondrion inner membrane</location>
    </subcellularLocation>
    <subcellularLocation>
        <location evidence="2">Mitochondrion intermembrane space</location>
    </subcellularLocation>
</comment>
<dbReference type="InterPro" id="IPR011992">
    <property type="entry name" value="EF-hand-dom_pair"/>
</dbReference>
<reference evidence="11" key="1">
    <citation type="submission" date="2018-02" db="EMBL/GenBank/DDBJ databases">
        <title>Rhizophora mucronata_Transcriptome.</title>
        <authorList>
            <person name="Meera S.P."/>
            <person name="Sreeshan A."/>
            <person name="Augustine A."/>
        </authorList>
    </citation>
    <scope>NUCLEOTIDE SEQUENCE</scope>
    <source>
        <tissue evidence="11">Leaf</tissue>
    </source>
</reference>
<dbReference type="PROSITE" id="PS00018">
    <property type="entry name" value="EF_HAND_1"/>
    <property type="match status" value="2"/>
</dbReference>
<keyword evidence="7" id="KW-0496">Mitochondrion</keyword>
<keyword evidence="9" id="KW-0812">Transmembrane</keyword>
<name>A0A2P2Q354_RHIMU</name>